<dbReference type="Proteomes" id="UP000016935">
    <property type="component" value="Unassembled WGS sequence"/>
</dbReference>
<reference evidence="2 3" key="2">
    <citation type="journal article" date="2013" name="PLoS Genet.">
        <title>Comparative genome structure, secondary metabolite, and effector coding capacity across Cochliobolus pathogens.</title>
        <authorList>
            <person name="Condon B.J."/>
            <person name="Leng Y."/>
            <person name="Wu D."/>
            <person name="Bushley K.E."/>
            <person name="Ohm R.A."/>
            <person name="Otillar R."/>
            <person name="Martin J."/>
            <person name="Schackwitz W."/>
            <person name="Grimwood J."/>
            <person name="MohdZainudin N."/>
            <person name="Xue C."/>
            <person name="Wang R."/>
            <person name="Manning V.A."/>
            <person name="Dhillon B."/>
            <person name="Tu Z.J."/>
            <person name="Steffenson B.J."/>
            <person name="Salamov A."/>
            <person name="Sun H."/>
            <person name="Lowry S."/>
            <person name="LaButti K."/>
            <person name="Han J."/>
            <person name="Copeland A."/>
            <person name="Lindquist E."/>
            <person name="Barry K."/>
            <person name="Schmutz J."/>
            <person name="Baker S.E."/>
            <person name="Ciuffetti L.M."/>
            <person name="Grigoriev I.V."/>
            <person name="Zhong S."/>
            <person name="Turgeon B.G."/>
        </authorList>
    </citation>
    <scope>NUCLEOTIDE SEQUENCE [LARGE SCALE GENOMIC DNA]</scope>
    <source>
        <strain evidence="3">28A</strain>
    </source>
</reference>
<evidence type="ECO:0000313" key="3">
    <source>
        <dbReference type="Proteomes" id="UP000016935"/>
    </source>
</evidence>
<accession>R0KM68</accession>
<dbReference type="RefSeq" id="XP_008022088.1">
    <property type="nucleotide sequence ID" value="XM_008023897.1"/>
</dbReference>
<sequence>MNTQDGSQVNVGSQAAQHALATLARILNIDQNTLKIALDSAFDLLPAAGGNPTLALHMSFGRMNLRIDGRILDEVIAAFRQTFRHTNNSTLKEDESTRTGYHRFLELEGSWFPNNNGDFASSFMNPHGLTNELTHPSPTTTPPLWQDQNRTWHYSDNIVWTEETSEFLHPAQPEIFVRMSSSREPDTSWPPSTIQEIETLRSPEEFQQYEVSSSPENHQEPATGKRKSHSLVSFSLNYGPTVLSPAPAGTISQGSSSPKRSVKKSLCQRKNKFKFIGWNDEAKMMLYRWRRVLKKGPSAFMHHFPGETEESLREAWEKYSDEGMHLYKEWKATAQQE</sequence>
<dbReference type="HOGENOM" id="CLU_071126_0_0_1"/>
<protein>
    <submittedName>
        <fullName evidence="2">Uncharacterized protein</fullName>
    </submittedName>
</protein>
<reference evidence="2 3" key="1">
    <citation type="journal article" date="2012" name="PLoS Pathog.">
        <title>Diverse lifestyles and strategies of plant pathogenesis encoded in the genomes of eighteen Dothideomycetes fungi.</title>
        <authorList>
            <person name="Ohm R.A."/>
            <person name="Feau N."/>
            <person name="Henrissat B."/>
            <person name="Schoch C.L."/>
            <person name="Horwitz B.A."/>
            <person name="Barry K.W."/>
            <person name="Condon B.J."/>
            <person name="Copeland A.C."/>
            <person name="Dhillon B."/>
            <person name="Glaser F."/>
            <person name="Hesse C.N."/>
            <person name="Kosti I."/>
            <person name="LaButti K."/>
            <person name="Lindquist E.A."/>
            <person name="Lucas S."/>
            <person name="Salamov A.A."/>
            <person name="Bradshaw R.E."/>
            <person name="Ciuffetti L."/>
            <person name="Hamelin R.C."/>
            <person name="Kema G.H.J."/>
            <person name="Lawrence C."/>
            <person name="Scott J.A."/>
            <person name="Spatafora J.W."/>
            <person name="Turgeon B.G."/>
            <person name="de Wit P.J.G.M."/>
            <person name="Zhong S."/>
            <person name="Goodwin S.B."/>
            <person name="Grigoriev I.V."/>
        </authorList>
    </citation>
    <scope>NUCLEOTIDE SEQUENCE [LARGE SCALE GENOMIC DNA]</scope>
    <source>
        <strain evidence="3">28A</strain>
    </source>
</reference>
<organism evidence="2 3">
    <name type="scientific">Exserohilum turcicum (strain 28A)</name>
    <name type="common">Northern leaf blight fungus</name>
    <name type="synonym">Setosphaeria turcica</name>
    <dbReference type="NCBI Taxonomy" id="671987"/>
    <lineage>
        <taxon>Eukaryota</taxon>
        <taxon>Fungi</taxon>
        <taxon>Dikarya</taxon>
        <taxon>Ascomycota</taxon>
        <taxon>Pezizomycotina</taxon>
        <taxon>Dothideomycetes</taxon>
        <taxon>Pleosporomycetidae</taxon>
        <taxon>Pleosporales</taxon>
        <taxon>Pleosporineae</taxon>
        <taxon>Pleosporaceae</taxon>
        <taxon>Exserohilum</taxon>
    </lineage>
</organism>
<dbReference type="AlphaFoldDB" id="R0KM68"/>
<feature type="compositionally biased region" description="Polar residues" evidence="1">
    <location>
        <begin position="250"/>
        <end position="259"/>
    </location>
</feature>
<dbReference type="GeneID" id="19394996"/>
<name>R0KM68_EXST2</name>
<feature type="region of interest" description="Disordered" evidence="1">
    <location>
        <begin position="245"/>
        <end position="264"/>
    </location>
</feature>
<proteinExistence type="predicted"/>
<dbReference type="EMBL" id="KB908493">
    <property type="protein sequence ID" value="EOA90194.1"/>
    <property type="molecule type" value="Genomic_DNA"/>
</dbReference>
<keyword evidence="3" id="KW-1185">Reference proteome</keyword>
<evidence type="ECO:0000256" key="1">
    <source>
        <dbReference type="SAM" id="MobiDB-lite"/>
    </source>
</evidence>
<dbReference type="OrthoDB" id="3691660at2759"/>
<evidence type="ECO:0000313" key="2">
    <source>
        <dbReference type="EMBL" id="EOA90194.1"/>
    </source>
</evidence>
<feature type="region of interest" description="Disordered" evidence="1">
    <location>
        <begin position="205"/>
        <end position="229"/>
    </location>
</feature>
<gene>
    <name evidence="2" type="ORF">SETTUDRAFT_103670</name>
</gene>